<feature type="transmembrane region" description="Helical" evidence="1">
    <location>
        <begin position="146"/>
        <end position="172"/>
    </location>
</feature>
<evidence type="ECO:0000313" key="2">
    <source>
        <dbReference type="EMBL" id="TWT69216.1"/>
    </source>
</evidence>
<feature type="transmembrane region" description="Helical" evidence="1">
    <location>
        <begin position="12"/>
        <end position="36"/>
    </location>
</feature>
<organism evidence="2 3">
    <name type="scientific">Crateriforma conspicua</name>
    <dbReference type="NCBI Taxonomy" id="2527996"/>
    <lineage>
        <taxon>Bacteria</taxon>
        <taxon>Pseudomonadati</taxon>
        <taxon>Planctomycetota</taxon>
        <taxon>Planctomycetia</taxon>
        <taxon>Planctomycetales</taxon>
        <taxon>Planctomycetaceae</taxon>
        <taxon>Crateriforma</taxon>
    </lineage>
</organism>
<feature type="transmembrane region" description="Helical" evidence="1">
    <location>
        <begin position="87"/>
        <end position="109"/>
    </location>
</feature>
<feature type="transmembrane region" description="Helical" evidence="1">
    <location>
        <begin position="229"/>
        <end position="247"/>
    </location>
</feature>
<dbReference type="PANTHER" id="PTHR31272:SF4">
    <property type="entry name" value="CYTOCHROME C-TYPE BIOGENESIS PROTEIN HI_1454-RELATED"/>
    <property type="match status" value="1"/>
</dbReference>
<proteinExistence type="predicted"/>
<keyword evidence="1 2" id="KW-0812">Transmembrane</keyword>
<name>A0A5C5Y0E9_9PLAN</name>
<reference evidence="2 3" key="1">
    <citation type="submission" date="2019-02" db="EMBL/GenBank/DDBJ databases">
        <title>Deep-cultivation of Planctomycetes and their phenomic and genomic characterization uncovers novel biology.</title>
        <authorList>
            <person name="Wiegand S."/>
            <person name="Jogler M."/>
            <person name="Boedeker C."/>
            <person name="Pinto D."/>
            <person name="Vollmers J."/>
            <person name="Rivas-Marin E."/>
            <person name="Kohn T."/>
            <person name="Peeters S.H."/>
            <person name="Heuer A."/>
            <person name="Rast P."/>
            <person name="Oberbeckmann S."/>
            <person name="Bunk B."/>
            <person name="Jeske O."/>
            <person name="Meyerdierks A."/>
            <person name="Storesund J.E."/>
            <person name="Kallscheuer N."/>
            <person name="Luecker S."/>
            <person name="Lage O.M."/>
            <person name="Pohl T."/>
            <person name="Merkel B.J."/>
            <person name="Hornburger P."/>
            <person name="Mueller R.-W."/>
            <person name="Bruemmer F."/>
            <person name="Labrenz M."/>
            <person name="Spormann A.M."/>
            <person name="Op Den Camp H."/>
            <person name="Overmann J."/>
            <person name="Amann R."/>
            <person name="Jetten M.S.M."/>
            <person name="Mascher T."/>
            <person name="Medema M.H."/>
            <person name="Devos D.P."/>
            <person name="Kaster A.-K."/>
            <person name="Ovreas L."/>
            <person name="Rohde M."/>
            <person name="Galperin M.Y."/>
            <person name="Jogler C."/>
        </authorList>
    </citation>
    <scope>NUCLEOTIDE SEQUENCE [LARGE SCALE GENOMIC DNA]</scope>
    <source>
        <strain evidence="2 3">Pan14r</strain>
    </source>
</reference>
<gene>
    <name evidence="2" type="ORF">Pan14r_15010</name>
</gene>
<dbReference type="RefSeq" id="WP_146438749.1">
    <property type="nucleotide sequence ID" value="NZ_SJPL01000001.1"/>
</dbReference>
<dbReference type="PANTHER" id="PTHR31272">
    <property type="entry name" value="CYTOCHROME C-TYPE BIOGENESIS PROTEIN HI_1454-RELATED"/>
    <property type="match status" value="1"/>
</dbReference>
<feature type="transmembrane region" description="Helical" evidence="1">
    <location>
        <begin position="184"/>
        <end position="209"/>
    </location>
</feature>
<evidence type="ECO:0000256" key="1">
    <source>
        <dbReference type="SAM" id="Phobius"/>
    </source>
</evidence>
<dbReference type="AlphaFoldDB" id="A0A5C5Y0E9"/>
<sequence length="253" mass="26931">MIVFLTYAITALYLGFLTSISPCPLATNIAAISYIGSKVDNSRHVIHAGLLYTLGRCLLYIALAGVLAFGSLSIPAVSLWLQKYMHLALGPVFLVLGMVLSGIVVVSFGGAMMSDKLQQRVDAMGIWAALPLGVLFAVSFCPTSAAWFFGLLALTFGADSGAISSVMSNVGIELPEGRFPGGALFLPLVYGIGTAFPVLVVAFLLAFSAKSVGKTYQVLTQMEWWARTGTGWLFILLGVYFSLAYVFEISSSV</sequence>
<protein>
    <submittedName>
        <fullName evidence="2">Cytochrome C biogenesis protein transmembrane region</fullName>
    </submittedName>
</protein>
<dbReference type="OrthoDB" id="43562at2"/>
<comment type="caution">
    <text evidence="2">The sequence shown here is derived from an EMBL/GenBank/DDBJ whole genome shotgun (WGS) entry which is preliminary data.</text>
</comment>
<evidence type="ECO:0000313" key="3">
    <source>
        <dbReference type="Proteomes" id="UP000317238"/>
    </source>
</evidence>
<dbReference type="EMBL" id="SJPL01000001">
    <property type="protein sequence ID" value="TWT69216.1"/>
    <property type="molecule type" value="Genomic_DNA"/>
</dbReference>
<keyword evidence="1" id="KW-1133">Transmembrane helix</keyword>
<feature type="transmembrane region" description="Helical" evidence="1">
    <location>
        <begin position="121"/>
        <end position="140"/>
    </location>
</feature>
<keyword evidence="3" id="KW-1185">Reference proteome</keyword>
<dbReference type="NCBIfam" id="NF040495">
    <property type="entry name" value="tranport_ArsG"/>
    <property type="match status" value="1"/>
</dbReference>
<dbReference type="InterPro" id="IPR051790">
    <property type="entry name" value="Cytochrome_c-biogenesis_DsbD"/>
</dbReference>
<accession>A0A5C5Y0E9</accession>
<keyword evidence="1" id="KW-0472">Membrane</keyword>
<feature type="transmembrane region" description="Helical" evidence="1">
    <location>
        <begin position="57"/>
        <end position="81"/>
    </location>
</feature>
<dbReference type="Proteomes" id="UP000317238">
    <property type="component" value="Unassembled WGS sequence"/>
</dbReference>